<evidence type="ECO:0000313" key="9">
    <source>
        <dbReference type="Proteomes" id="UP001142292"/>
    </source>
</evidence>
<evidence type="ECO:0000256" key="6">
    <source>
        <dbReference type="RuleBase" id="RU003704"/>
    </source>
</evidence>
<dbReference type="PANTHER" id="PTHR43085:SF1">
    <property type="entry name" value="PSEUDOURIDINE KINASE-RELATED"/>
    <property type="match status" value="1"/>
</dbReference>
<comment type="similarity">
    <text evidence="1 6">Belongs to the carbohydrate kinase PfkB family.</text>
</comment>
<dbReference type="PANTHER" id="PTHR43085">
    <property type="entry name" value="HEXOKINASE FAMILY MEMBER"/>
    <property type="match status" value="1"/>
</dbReference>
<reference evidence="8" key="1">
    <citation type="journal article" date="2014" name="Int. J. Syst. Evol. Microbiol.">
        <title>Complete genome of a new Firmicutes species belonging to the dominant human colonic microbiota ('Ruminococcus bicirculans') reveals two chromosomes and a selective capacity to utilize plant glucans.</title>
        <authorList>
            <consortium name="NISC Comparative Sequencing Program"/>
            <person name="Wegmann U."/>
            <person name="Louis P."/>
            <person name="Goesmann A."/>
            <person name="Henrissat B."/>
            <person name="Duncan S.H."/>
            <person name="Flint H.J."/>
        </authorList>
    </citation>
    <scope>NUCLEOTIDE SEQUENCE</scope>
    <source>
        <strain evidence="8">VKM Ac-1246</strain>
    </source>
</reference>
<dbReference type="SUPFAM" id="SSF53613">
    <property type="entry name" value="Ribokinase-like"/>
    <property type="match status" value="1"/>
</dbReference>
<feature type="domain" description="Carbohydrate kinase PfkB" evidence="7">
    <location>
        <begin position="2"/>
        <end position="276"/>
    </location>
</feature>
<dbReference type="InterPro" id="IPR002173">
    <property type="entry name" value="Carboh/pur_kinase_PfkB_CS"/>
</dbReference>
<dbReference type="InterPro" id="IPR011611">
    <property type="entry name" value="PfkB_dom"/>
</dbReference>
<keyword evidence="5" id="KW-0067">ATP-binding</keyword>
<sequence length="283" mass="29224">MVGEALVDVVTTSDGTTEEHPGGSGANVAVALGRLGRPVRYAASYADDARGRSLAAHLAASGVTMACDPHVLDHTSTAQATITEDGSATYVFDLEWKLGEIAVGTPRFVHVGSLAPVLSPGAESVFELLDGLPESARVLYDINMRPTLTGTGEEVAERIERAAAYADVVKASDEDLETLYPGIGLEKAAERLLGLGAGAVAVTRGGDGASWITADGRVDVGAEEVTVVDTIGAGDTFSAGLVDALWDDFDRDRREVLAHGVRAAAVTVSRAGANPPTRAELEG</sequence>
<evidence type="ECO:0000256" key="3">
    <source>
        <dbReference type="ARBA" id="ARBA00022741"/>
    </source>
</evidence>
<comment type="caution">
    <text evidence="8">The sequence shown here is derived from an EMBL/GenBank/DDBJ whole genome shotgun (WGS) entry which is preliminary data.</text>
</comment>
<evidence type="ECO:0000313" key="8">
    <source>
        <dbReference type="EMBL" id="GLJ66919.1"/>
    </source>
</evidence>
<accession>A0ABQ5SSY7</accession>
<name>A0ABQ5SSY7_9ACTN</name>
<keyword evidence="3" id="KW-0547">Nucleotide-binding</keyword>
<proteinExistence type="inferred from homology"/>
<dbReference type="CDD" id="cd01167">
    <property type="entry name" value="bac_FRK"/>
    <property type="match status" value="1"/>
</dbReference>
<evidence type="ECO:0000256" key="4">
    <source>
        <dbReference type="ARBA" id="ARBA00022777"/>
    </source>
</evidence>
<dbReference type="Proteomes" id="UP001142292">
    <property type="component" value="Unassembled WGS sequence"/>
</dbReference>
<dbReference type="InterPro" id="IPR029056">
    <property type="entry name" value="Ribokinase-like"/>
</dbReference>
<keyword evidence="4 6" id="KW-0418">Kinase</keyword>
<protein>
    <submittedName>
        <fullName evidence="8">Ribokinase</fullName>
    </submittedName>
</protein>
<dbReference type="InterPro" id="IPR050306">
    <property type="entry name" value="PfkB_Carbo_kinase"/>
</dbReference>
<dbReference type="PROSITE" id="PS00584">
    <property type="entry name" value="PFKB_KINASES_2"/>
    <property type="match status" value="1"/>
</dbReference>
<keyword evidence="9" id="KW-1185">Reference proteome</keyword>
<dbReference type="InterPro" id="IPR002139">
    <property type="entry name" value="Ribo/fructo_kinase"/>
</dbReference>
<reference evidence="8" key="2">
    <citation type="submission" date="2023-01" db="EMBL/GenBank/DDBJ databases">
        <authorList>
            <person name="Sun Q."/>
            <person name="Evtushenko L."/>
        </authorList>
    </citation>
    <scope>NUCLEOTIDE SEQUENCE</scope>
    <source>
        <strain evidence="8">VKM Ac-1246</strain>
    </source>
</reference>
<evidence type="ECO:0000256" key="2">
    <source>
        <dbReference type="ARBA" id="ARBA00022679"/>
    </source>
</evidence>
<dbReference type="Gene3D" id="3.40.1190.20">
    <property type="match status" value="1"/>
</dbReference>
<evidence type="ECO:0000256" key="5">
    <source>
        <dbReference type="ARBA" id="ARBA00022840"/>
    </source>
</evidence>
<dbReference type="PRINTS" id="PR00990">
    <property type="entry name" value="RIBOKINASE"/>
</dbReference>
<organism evidence="8 9">
    <name type="scientific">Nocardioides luteus</name>
    <dbReference type="NCBI Taxonomy" id="1844"/>
    <lineage>
        <taxon>Bacteria</taxon>
        <taxon>Bacillati</taxon>
        <taxon>Actinomycetota</taxon>
        <taxon>Actinomycetes</taxon>
        <taxon>Propionibacteriales</taxon>
        <taxon>Nocardioidaceae</taxon>
        <taxon>Nocardioides</taxon>
    </lineage>
</organism>
<evidence type="ECO:0000259" key="7">
    <source>
        <dbReference type="Pfam" id="PF00294"/>
    </source>
</evidence>
<dbReference type="Pfam" id="PF00294">
    <property type="entry name" value="PfkB"/>
    <property type="match status" value="1"/>
</dbReference>
<dbReference type="EMBL" id="BSEL01000002">
    <property type="protein sequence ID" value="GLJ66919.1"/>
    <property type="molecule type" value="Genomic_DNA"/>
</dbReference>
<keyword evidence="2 6" id="KW-0808">Transferase</keyword>
<gene>
    <name evidence="8" type="ORF">GCM10017579_09550</name>
</gene>
<evidence type="ECO:0000256" key="1">
    <source>
        <dbReference type="ARBA" id="ARBA00010688"/>
    </source>
</evidence>